<sequence length="535" mass="57555">MSRLRLSVLSLLASVVLSLFALQSAYATPQSDADACVQQQLVFNPASGGFLPVNNFNATGQSFMNCFGWQLFIAMNWPVNPGWPTTAALAGEPDMNSTLAQFGVPTTAGQPMTVAPVWASYKDANDIFLPGAPVPSGWGVQTLVPSNCSTQGSLKAMSVGARKFMTATSESAINARHGFHLSSGTLATIPDPIMEASGGWLTDQAGQLVFFERKVGKAEFDYIVSKGLYDAANQLKVAQNLDNQNPGGLSLPIGEPMRSLPPTPVPQEQLGALELKAAWRILTGKPELYGRYLTTVAWLKNPATLQCTQQVVGLVGLHIINKTQASPNFIWTTFEQVDNVPEPAQAPAQQTPPDGFAFNNPNCGTGPECTPNVARIQCQQHHPDRDCTEPYPRDQPVQTTREHPLPTELQALNGAVQANFAQQSQGKSVFQYYKLINVLWTLTPNPPVQPEPGVSAAVPLSYGPFISQGNVPVANTTLETYVQGDNCNACHQYATIAGSSTLASDFSFLFNSADSASKKSLVKRVKAFETLKDQP</sequence>
<evidence type="ECO:0008006" key="4">
    <source>
        <dbReference type="Google" id="ProtNLM"/>
    </source>
</evidence>
<proteinExistence type="predicted"/>
<feature type="chain" id="PRO_5030670983" description="Cytochrome c family protein" evidence="1">
    <location>
        <begin position="28"/>
        <end position="535"/>
    </location>
</feature>
<accession>A0A7Y8JRW3</accession>
<comment type="caution">
    <text evidence="2">The sequence shown here is derived from an EMBL/GenBank/DDBJ whole genome shotgun (WGS) entry which is preliminary data.</text>
</comment>
<protein>
    <recommendedName>
        <fullName evidence="4">Cytochrome c family protein</fullName>
    </recommendedName>
</protein>
<reference evidence="2 3" key="1">
    <citation type="submission" date="2020-04" db="EMBL/GenBank/DDBJ databases">
        <title>Molecular characterization of pseudomonads from Agaricus bisporus reveal novel blotch 2 pathogens in Western Europe.</title>
        <authorList>
            <person name="Taparia T."/>
            <person name="Krijger M."/>
            <person name="Haynes E."/>
            <person name="Elpinstone J.G."/>
            <person name="Noble R."/>
            <person name="Van Der Wolf J."/>
        </authorList>
    </citation>
    <scope>NUCLEOTIDE SEQUENCE [LARGE SCALE GENOMIC DNA]</scope>
    <source>
        <strain evidence="2 3">IPO3782</strain>
    </source>
</reference>
<name>A0A7Y8JRW3_9PSED</name>
<dbReference type="AlphaFoldDB" id="A0A7Y8JRW3"/>
<dbReference type="RefSeq" id="WP_177079435.1">
    <property type="nucleotide sequence ID" value="NZ_JACARG010000051.1"/>
</dbReference>
<dbReference type="Proteomes" id="UP000531950">
    <property type="component" value="Unassembled WGS sequence"/>
</dbReference>
<feature type="signal peptide" evidence="1">
    <location>
        <begin position="1"/>
        <end position="27"/>
    </location>
</feature>
<gene>
    <name evidence="2" type="ORF">HX822_26025</name>
</gene>
<keyword evidence="1" id="KW-0732">Signal</keyword>
<evidence type="ECO:0000313" key="2">
    <source>
        <dbReference type="EMBL" id="NWE16413.1"/>
    </source>
</evidence>
<dbReference type="EMBL" id="JACARG010000051">
    <property type="protein sequence ID" value="NWE16413.1"/>
    <property type="molecule type" value="Genomic_DNA"/>
</dbReference>
<evidence type="ECO:0000313" key="3">
    <source>
        <dbReference type="Proteomes" id="UP000531950"/>
    </source>
</evidence>
<organism evidence="2 3">
    <name type="scientific">Pseudomonas yamanorum</name>
    <dbReference type="NCBI Taxonomy" id="515393"/>
    <lineage>
        <taxon>Bacteria</taxon>
        <taxon>Pseudomonadati</taxon>
        <taxon>Pseudomonadota</taxon>
        <taxon>Gammaproteobacteria</taxon>
        <taxon>Pseudomonadales</taxon>
        <taxon>Pseudomonadaceae</taxon>
        <taxon>Pseudomonas</taxon>
    </lineage>
</organism>
<evidence type="ECO:0000256" key="1">
    <source>
        <dbReference type="SAM" id="SignalP"/>
    </source>
</evidence>